<evidence type="ECO:0000259" key="1">
    <source>
        <dbReference type="Pfam" id="PF13116"/>
    </source>
</evidence>
<dbReference type="STRING" id="1630136.AS592_12035"/>
<dbReference type="Proteomes" id="UP000075359">
    <property type="component" value="Unassembled WGS sequence"/>
</dbReference>
<proteinExistence type="predicted"/>
<dbReference type="Pfam" id="PF13116">
    <property type="entry name" value="YhdP"/>
    <property type="match status" value="1"/>
</dbReference>
<protein>
    <recommendedName>
        <fullName evidence="1">YhdP central domain-containing protein</fullName>
    </recommendedName>
</protein>
<accession>A0A151CI53</accession>
<sequence>MVNFVKKGNYIAIDALRIHDRMLHPLINFSGLQKGRYTIKISGTPGKSMKGEILLEGGILKSFKAYNKTRKFIKNNKELAQIQDPGFTAKGFKIREGKITYRIIKNRVIFDSVYIKGDTATIVGKGELNIKTKKLNINLAIQTVRKLGKIVGSLPVLGYILMGEDNSITFGLKITGTLDDPKVKTSAAKEILLLPFDLIKRTLQSPAHIINTEKKKKKIKVPVIEEITIPKNKVAP</sequence>
<dbReference type="AlphaFoldDB" id="A0A151CI53"/>
<evidence type="ECO:0000313" key="3">
    <source>
        <dbReference type="Proteomes" id="UP000075359"/>
    </source>
</evidence>
<keyword evidence="3" id="KW-1185">Reference proteome</keyword>
<gene>
    <name evidence="2" type="ORF">AS592_12035</name>
</gene>
<dbReference type="InterPro" id="IPR025263">
    <property type="entry name" value="YhdP_central"/>
</dbReference>
<name>A0A151CI53_9BACT</name>
<comment type="caution">
    <text evidence="2">The sequence shown here is derived from an EMBL/GenBank/DDBJ whole genome shotgun (WGS) entry which is preliminary data.</text>
</comment>
<evidence type="ECO:0000313" key="2">
    <source>
        <dbReference type="EMBL" id="KYJ87222.1"/>
    </source>
</evidence>
<reference evidence="2 3" key="1">
    <citation type="submission" date="2015-11" db="EMBL/GenBank/DDBJ databases">
        <title>Draft genome of Sulfurovum riftiae 1812E, a member of the Epsilonproteobacteria isolated from the tube of the deep-sea hydrothermal vent tubewom Riftia pachyptila.</title>
        <authorList>
            <person name="Vetriani C."/>
            <person name="Giovannelli D."/>
        </authorList>
    </citation>
    <scope>NUCLEOTIDE SEQUENCE [LARGE SCALE GENOMIC DNA]</scope>
    <source>
        <strain evidence="2 3">1812E</strain>
    </source>
</reference>
<dbReference type="EMBL" id="LNKT01000003">
    <property type="protein sequence ID" value="KYJ87222.1"/>
    <property type="molecule type" value="Genomic_DNA"/>
</dbReference>
<feature type="domain" description="YhdP central" evidence="1">
    <location>
        <begin position="82"/>
        <end position="183"/>
    </location>
</feature>
<organism evidence="2 3">
    <name type="scientific">Sulfurovum riftiae</name>
    <dbReference type="NCBI Taxonomy" id="1630136"/>
    <lineage>
        <taxon>Bacteria</taxon>
        <taxon>Pseudomonadati</taxon>
        <taxon>Campylobacterota</taxon>
        <taxon>Epsilonproteobacteria</taxon>
        <taxon>Campylobacterales</taxon>
        <taxon>Sulfurovaceae</taxon>
        <taxon>Sulfurovum</taxon>
    </lineage>
</organism>